<dbReference type="InterPro" id="IPR011993">
    <property type="entry name" value="PH-like_dom_sf"/>
</dbReference>
<organism evidence="3">
    <name type="scientific">Timema cristinae</name>
    <name type="common">Walking stick</name>
    <dbReference type="NCBI Taxonomy" id="61476"/>
    <lineage>
        <taxon>Eukaryota</taxon>
        <taxon>Metazoa</taxon>
        <taxon>Ecdysozoa</taxon>
        <taxon>Arthropoda</taxon>
        <taxon>Hexapoda</taxon>
        <taxon>Insecta</taxon>
        <taxon>Pterygota</taxon>
        <taxon>Neoptera</taxon>
        <taxon>Polyneoptera</taxon>
        <taxon>Phasmatodea</taxon>
        <taxon>Timematodea</taxon>
        <taxon>Timematoidea</taxon>
        <taxon>Timematidae</taxon>
        <taxon>Timema</taxon>
    </lineage>
</organism>
<evidence type="ECO:0000313" key="3">
    <source>
        <dbReference type="EMBL" id="CAD7415040.1"/>
    </source>
</evidence>
<proteinExistence type="inferred from homology"/>
<name>A0A7R9DHV9_TIMCR</name>
<dbReference type="SUPFAM" id="SSF50729">
    <property type="entry name" value="PH domain-like"/>
    <property type="match status" value="1"/>
</dbReference>
<protein>
    <recommendedName>
        <fullName evidence="2">Myotubularin phosphatase domain-containing protein</fullName>
    </recommendedName>
</protein>
<dbReference type="PANTHER" id="PTHR10807">
    <property type="entry name" value="MYOTUBULARIN-RELATED"/>
    <property type="match status" value="1"/>
</dbReference>
<dbReference type="GO" id="GO:0016020">
    <property type="term" value="C:membrane"/>
    <property type="evidence" value="ECO:0007669"/>
    <property type="project" value="TreeGrafter"/>
</dbReference>
<reference evidence="3" key="1">
    <citation type="submission" date="2020-11" db="EMBL/GenBank/DDBJ databases">
        <authorList>
            <person name="Tran Van P."/>
        </authorList>
    </citation>
    <scope>NUCLEOTIDE SEQUENCE</scope>
</reference>
<dbReference type="GO" id="GO:0046856">
    <property type="term" value="P:phosphatidylinositol dephosphorylation"/>
    <property type="evidence" value="ECO:0007669"/>
    <property type="project" value="TreeGrafter"/>
</dbReference>
<dbReference type="Gene3D" id="2.30.29.30">
    <property type="entry name" value="Pleckstrin-homology domain (PH domain)/Phosphotyrosine-binding domain (PTB)"/>
    <property type="match status" value="1"/>
</dbReference>
<dbReference type="InterPro" id="IPR010569">
    <property type="entry name" value="Myotubularin-like_Pase_dom"/>
</dbReference>
<gene>
    <name evidence="3" type="ORF">TCEB3V08_LOCUS12298</name>
</gene>
<dbReference type="PANTHER" id="PTHR10807:SF110">
    <property type="entry name" value="FI17948P1"/>
    <property type="match status" value="1"/>
</dbReference>
<comment type="similarity">
    <text evidence="1">Belongs to the protein-tyrosine phosphatase family. Non-receptor class myotubularin subfamily.</text>
</comment>
<dbReference type="InterPro" id="IPR030564">
    <property type="entry name" value="Myotubularin"/>
</dbReference>
<dbReference type="AlphaFoldDB" id="A0A7R9DHV9"/>
<dbReference type="PROSITE" id="PS51339">
    <property type="entry name" value="PPASE_MYOTUBULARIN"/>
    <property type="match status" value="1"/>
</dbReference>
<dbReference type="EMBL" id="OC325404">
    <property type="protein sequence ID" value="CAD7415040.1"/>
    <property type="molecule type" value="Genomic_DNA"/>
</dbReference>
<accession>A0A7R9DHV9</accession>
<evidence type="ECO:0000259" key="2">
    <source>
        <dbReference type="PROSITE" id="PS51339"/>
    </source>
</evidence>
<evidence type="ECO:0000256" key="1">
    <source>
        <dbReference type="ARBA" id="ARBA00007471"/>
    </source>
</evidence>
<sequence length="226" mass="25939">MFSPLSELKQGKSGVLIVTNFKLSFITTDSMHRDESSFQQNLFLGEYDVCLSNVDVVYQVIGDKKRKLQPGPVSGKIKGLHIVCKNMKVFTFSFKFSPIDHGKILTNALLHYAFPKRHQLLFSYDFREPYYSCEKNVVMFREAEDWERELLRTGCEGWRLSPANQSFQMSSSLPQWLVIPIALLDWQLGDAARHFRGSRPPVWCWGTPDGAALVRMADIQPTITDR</sequence>
<dbReference type="InterPro" id="IPR029021">
    <property type="entry name" value="Prot-tyrosine_phosphatase-like"/>
</dbReference>
<dbReference type="SUPFAM" id="SSF52799">
    <property type="entry name" value="(Phosphotyrosine protein) phosphatases II"/>
    <property type="match status" value="1"/>
</dbReference>
<dbReference type="GO" id="GO:0005737">
    <property type="term" value="C:cytoplasm"/>
    <property type="evidence" value="ECO:0007669"/>
    <property type="project" value="TreeGrafter"/>
</dbReference>
<dbReference type="Pfam" id="PF06602">
    <property type="entry name" value="Myotub-related"/>
    <property type="match status" value="1"/>
</dbReference>
<feature type="domain" description="Myotubularin phosphatase" evidence="2">
    <location>
        <begin position="140"/>
        <end position="226"/>
    </location>
</feature>